<dbReference type="PROSITE" id="PS51257">
    <property type="entry name" value="PROKAR_LIPOPROTEIN"/>
    <property type="match status" value="1"/>
</dbReference>
<dbReference type="Pfam" id="PF07980">
    <property type="entry name" value="SusD_RagB"/>
    <property type="match status" value="1"/>
</dbReference>
<evidence type="ECO:0000313" key="8">
    <source>
        <dbReference type="EMBL" id="UWN65276.1"/>
    </source>
</evidence>
<dbReference type="Gene3D" id="1.25.40.390">
    <property type="match status" value="1"/>
</dbReference>
<sequence length="547" mass="61889">MKLFKKITLVLCAASLASCSDFFEQTPDNMLDADDNYTERSNIYASFMGLYGTLQDVAPKLVVTSELWGDLLTPTDQAPDSYWEVFRYDVQPDNSVADPAPLYRIVMNCNDFMRNTIEYNKSYPGVIPTTTYRQMIAGAVALRTWAYLNIGKLYGKAVYYDYAMTGETDLSKLPVLTFDELIPELIHFMNTGVDNINGLRRVDINTMFGTTGIWNSIAISPDALLCELYLWNKDYESAAKRGINLITGQALTPAGDNNKFTLSEQFGKTKQWSSLFSDTPANPQTNEGLTMVLYDYSQRQINPLYSLFSSETVCEYYMKPTAVLTSRFSLRADYQMTGSQVAKDPRTDPVTFTTSMGESVFNKYNYIRSIQSQDAPIYLYRAAEIHLMIAEALSAMGNYDAADAILNNGFQPYWVSGNRYNPPFDAPIYAYEKLKAGRGVRGRLSLPAVRSTDERFMGALDPGSPEYAGRRRQVLDSLIIEETGRELAGEGKRWFTIMRMARNSNNPSMLARMVTRKFPSDAERAVYRAKLKDPANWFIDYDLKLDK</sequence>
<dbReference type="InterPro" id="IPR011990">
    <property type="entry name" value="TPR-like_helical_dom_sf"/>
</dbReference>
<dbReference type="RefSeq" id="WP_019150098.1">
    <property type="nucleotide sequence ID" value="NZ_CP102252.1"/>
</dbReference>
<keyword evidence="3 6" id="KW-0732">Signal</keyword>
<dbReference type="EMBL" id="CP102252">
    <property type="protein sequence ID" value="UWN65276.1"/>
    <property type="molecule type" value="Genomic_DNA"/>
</dbReference>
<organism evidence="8 9">
    <name type="scientific">Alistipes senegalensis JC50</name>
    <dbReference type="NCBI Taxonomy" id="1033732"/>
    <lineage>
        <taxon>Bacteria</taxon>
        <taxon>Pseudomonadati</taxon>
        <taxon>Bacteroidota</taxon>
        <taxon>Bacteroidia</taxon>
        <taxon>Bacteroidales</taxon>
        <taxon>Rikenellaceae</taxon>
        <taxon>Alistipes</taxon>
    </lineage>
</organism>
<keyword evidence="5" id="KW-0998">Cell outer membrane</keyword>
<evidence type="ECO:0000256" key="4">
    <source>
        <dbReference type="ARBA" id="ARBA00023136"/>
    </source>
</evidence>
<comment type="subcellular location">
    <subcellularLocation>
        <location evidence="1">Cell outer membrane</location>
    </subcellularLocation>
</comment>
<keyword evidence="4" id="KW-0472">Membrane</keyword>
<reference evidence="8" key="1">
    <citation type="journal article" date="2022" name="Cell">
        <title>Design, construction, and in vivo augmentation of a complex gut microbiome.</title>
        <authorList>
            <person name="Cheng A.G."/>
            <person name="Ho P.Y."/>
            <person name="Aranda-Diaz A."/>
            <person name="Jain S."/>
            <person name="Yu F.B."/>
            <person name="Meng X."/>
            <person name="Wang M."/>
            <person name="Iakiviak M."/>
            <person name="Nagashima K."/>
            <person name="Zhao A."/>
            <person name="Murugkar P."/>
            <person name="Patil A."/>
            <person name="Atabakhsh K."/>
            <person name="Weakley A."/>
            <person name="Yan J."/>
            <person name="Brumbaugh A.R."/>
            <person name="Higginbottom S."/>
            <person name="Dimas A."/>
            <person name="Shiver A.L."/>
            <person name="Deutschbauer A."/>
            <person name="Neff N."/>
            <person name="Sonnenburg J.L."/>
            <person name="Huang K.C."/>
            <person name="Fischbach M.A."/>
        </authorList>
    </citation>
    <scope>NUCLEOTIDE SEQUENCE</scope>
    <source>
        <strain evidence="8">JC50</strain>
    </source>
</reference>
<protein>
    <submittedName>
        <fullName evidence="8">RagB/SusD family nutrient uptake outer membrane protein</fullName>
    </submittedName>
</protein>
<evidence type="ECO:0000256" key="2">
    <source>
        <dbReference type="ARBA" id="ARBA00006275"/>
    </source>
</evidence>
<evidence type="ECO:0000256" key="1">
    <source>
        <dbReference type="ARBA" id="ARBA00004442"/>
    </source>
</evidence>
<proteinExistence type="inferred from homology"/>
<gene>
    <name evidence="8" type="ORF">NQ519_00140</name>
</gene>
<evidence type="ECO:0000256" key="3">
    <source>
        <dbReference type="ARBA" id="ARBA00022729"/>
    </source>
</evidence>
<feature type="chain" id="PRO_5045150341" evidence="6">
    <location>
        <begin position="24"/>
        <end position="547"/>
    </location>
</feature>
<evidence type="ECO:0000256" key="6">
    <source>
        <dbReference type="SAM" id="SignalP"/>
    </source>
</evidence>
<name>A0ABY5V6K4_9BACT</name>
<dbReference type="InterPro" id="IPR012944">
    <property type="entry name" value="SusD_RagB_dom"/>
</dbReference>
<keyword evidence="9" id="KW-1185">Reference proteome</keyword>
<evidence type="ECO:0000256" key="5">
    <source>
        <dbReference type="ARBA" id="ARBA00023237"/>
    </source>
</evidence>
<evidence type="ECO:0000313" key="9">
    <source>
        <dbReference type="Proteomes" id="UP001058267"/>
    </source>
</evidence>
<feature type="domain" description="RagB/SusD" evidence="7">
    <location>
        <begin position="360"/>
        <end position="500"/>
    </location>
</feature>
<comment type="similarity">
    <text evidence="2">Belongs to the SusD family.</text>
</comment>
<dbReference type="SUPFAM" id="SSF48452">
    <property type="entry name" value="TPR-like"/>
    <property type="match status" value="1"/>
</dbReference>
<feature type="signal peptide" evidence="6">
    <location>
        <begin position="1"/>
        <end position="23"/>
    </location>
</feature>
<dbReference type="Proteomes" id="UP001058267">
    <property type="component" value="Chromosome"/>
</dbReference>
<accession>A0ABY5V6K4</accession>
<evidence type="ECO:0000259" key="7">
    <source>
        <dbReference type="Pfam" id="PF07980"/>
    </source>
</evidence>